<dbReference type="Gene3D" id="3.40.50.1980">
    <property type="entry name" value="Nitrogenase molybdenum iron protein domain"/>
    <property type="match status" value="2"/>
</dbReference>
<accession>A0A0D8HI03</accession>
<evidence type="ECO:0000313" key="3">
    <source>
        <dbReference type="Proteomes" id="UP000032360"/>
    </source>
</evidence>
<comment type="similarity">
    <text evidence="1">Belongs to the bacterial solute-binding protein 8 family.</text>
</comment>
<protein>
    <submittedName>
        <fullName evidence="2">Periplasmic binding protein</fullName>
    </submittedName>
</protein>
<dbReference type="OrthoDB" id="9816357at2"/>
<dbReference type="PANTHER" id="PTHR30535">
    <property type="entry name" value="VITAMIN B12-BINDING PROTEIN"/>
    <property type="match status" value="1"/>
</dbReference>
<proteinExistence type="inferred from homology"/>
<dbReference type="InterPro" id="IPR054828">
    <property type="entry name" value="Vit_B12_bind_prot"/>
</dbReference>
<evidence type="ECO:0000313" key="2">
    <source>
        <dbReference type="EMBL" id="KJF17625.1"/>
    </source>
</evidence>
<dbReference type="SUPFAM" id="SSF53807">
    <property type="entry name" value="Helical backbone' metal receptor"/>
    <property type="match status" value="1"/>
</dbReference>
<dbReference type="InterPro" id="IPR050902">
    <property type="entry name" value="ABC_Transporter_SBP"/>
</dbReference>
<evidence type="ECO:0000256" key="1">
    <source>
        <dbReference type="ARBA" id="ARBA00008814"/>
    </source>
</evidence>
<keyword evidence="3" id="KW-1185">Reference proteome</keyword>
<dbReference type="Proteomes" id="UP000032360">
    <property type="component" value="Unassembled WGS sequence"/>
</dbReference>
<gene>
    <name evidence="2" type="ORF">AXFE_15250</name>
</gene>
<dbReference type="EMBL" id="JXYS01000034">
    <property type="protein sequence ID" value="KJF17625.1"/>
    <property type="molecule type" value="Genomic_DNA"/>
</dbReference>
<dbReference type="PANTHER" id="PTHR30535:SF35">
    <property type="entry name" value="PERIPLASMIC BINDING PROTEIN"/>
    <property type="match status" value="1"/>
</dbReference>
<sequence length="221" mass="24770">MRIVSLVPSISETLLEAGANVVGVTRYCNRDDLPLIGGTKDPDLAKIASLEPDLVILDRHENLLADYELLRQAKIDTFATSISSISDMNRDFTELSKIINLELPKFDDFIRLPSRIKVLVPIWRRPYMALGPDTYGGDLLSHLGFEVIGGETTYSKIDLGDFVGRVDLIIAPSEPYKFTKRQLPELGAISEVIFVDGQDLFWWGSRTKVALQRLARKLSAY</sequence>
<dbReference type="NCBIfam" id="NF038402">
    <property type="entry name" value="TroA_like"/>
    <property type="match status" value="1"/>
</dbReference>
<organism evidence="2 3">
    <name type="scientific">Acidithrix ferrooxidans</name>
    <dbReference type="NCBI Taxonomy" id="1280514"/>
    <lineage>
        <taxon>Bacteria</taxon>
        <taxon>Bacillati</taxon>
        <taxon>Actinomycetota</taxon>
        <taxon>Acidimicrobiia</taxon>
        <taxon>Acidimicrobiales</taxon>
        <taxon>Acidimicrobiaceae</taxon>
        <taxon>Acidithrix</taxon>
    </lineage>
</organism>
<dbReference type="RefSeq" id="WP_052605256.1">
    <property type="nucleotide sequence ID" value="NZ_JXYS01000034.1"/>
</dbReference>
<dbReference type="STRING" id="1280514.AXFE_15250"/>
<reference evidence="2 3" key="1">
    <citation type="submission" date="2015-01" db="EMBL/GenBank/DDBJ databases">
        <title>Draft genome of the acidophilic iron oxidizer Acidithrix ferrooxidans strain Py-F3.</title>
        <authorList>
            <person name="Poehlein A."/>
            <person name="Eisen S."/>
            <person name="Schloemann M."/>
            <person name="Johnson B.D."/>
            <person name="Daniel R."/>
            <person name="Muehling M."/>
        </authorList>
    </citation>
    <scope>NUCLEOTIDE SEQUENCE [LARGE SCALE GENOMIC DNA]</scope>
    <source>
        <strain evidence="2 3">Py-F3</strain>
    </source>
</reference>
<dbReference type="AlphaFoldDB" id="A0A0D8HI03"/>
<comment type="caution">
    <text evidence="2">The sequence shown here is derived from an EMBL/GenBank/DDBJ whole genome shotgun (WGS) entry which is preliminary data.</text>
</comment>
<name>A0A0D8HI03_9ACTN</name>